<dbReference type="CDD" id="cd00038">
    <property type="entry name" value="CAP_ED"/>
    <property type="match status" value="1"/>
</dbReference>
<dbReference type="SMART" id="SM00100">
    <property type="entry name" value="cNMP"/>
    <property type="match status" value="1"/>
</dbReference>
<sequence length="245" mass="26913">MNGPDPLLKLVADSGPLCRCCDLEDSAFCAGLSPEGLRRLRSIRGNLTCEAQETVFREGDNAENIYSVVEGCIKLSKLLSDGRRQVIGFLFPGDFFGFSPSGAYGYTAEAISPSTLCRFSEQRMKALLATTPELEQRLRTRLVMELAFAQEQMLLLGRMSAREKISHFLLMLSRRAVARQDPPSPIAVPMSRLDMADYLGLTIETVSRTLTTMKKDGLIALPSPGIVDLLDRDGLHRIADGRDGG</sequence>
<dbReference type="OrthoDB" id="7584044at2"/>
<dbReference type="SUPFAM" id="SSF51206">
    <property type="entry name" value="cAMP-binding domain-like"/>
    <property type="match status" value="1"/>
</dbReference>
<dbReference type="InterPro" id="IPR000595">
    <property type="entry name" value="cNMP-bd_dom"/>
</dbReference>
<dbReference type="SUPFAM" id="SSF46785">
    <property type="entry name" value="Winged helix' DNA-binding domain"/>
    <property type="match status" value="1"/>
</dbReference>
<dbReference type="PANTHER" id="PTHR24567:SF75">
    <property type="entry name" value="FUMARATE AND NITRATE REDUCTION REGULATORY PROTEIN"/>
    <property type="match status" value="1"/>
</dbReference>
<organism evidence="6 7">
    <name type="scientific">Insolitispirillum peregrinum</name>
    <dbReference type="NCBI Taxonomy" id="80876"/>
    <lineage>
        <taxon>Bacteria</taxon>
        <taxon>Pseudomonadati</taxon>
        <taxon>Pseudomonadota</taxon>
        <taxon>Alphaproteobacteria</taxon>
        <taxon>Rhodospirillales</taxon>
        <taxon>Novispirillaceae</taxon>
        <taxon>Insolitispirillum</taxon>
    </lineage>
</organism>
<dbReference type="PRINTS" id="PR00034">
    <property type="entry name" value="HTHCRP"/>
</dbReference>
<evidence type="ECO:0000313" key="6">
    <source>
        <dbReference type="EMBL" id="SIS59857.1"/>
    </source>
</evidence>
<gene>
    <name evidence="6" type="ORF">SAMN05421779_102729</name>
</gene>
<dbReference type="PROSITE" id="PS00042">
    <property type="entry name" value="HTH_CRP_1"/>
    <property type="match status" value="1"/>
</dbReference>
<reference evidence="6 7" key="1">
    <citation type="submission" date="2017-01" db="EMBL/GenBank/DDBJ databases">
        <authorList>
            <person name="Mah S.A."/>
            <person name="Swanson W.J."/>
            <person name="Moy G.W."/>
            <person name="Vacquier V.D."/>
        </authorList>
    </citation>
    <scope>NUCLEOTIDE SEQUENCE [LARGE SCALE GENOMIC DNA]</scope>
    <source>
        <strain evidence="6 7">DSM 11589</strain>
    </source>
</reference>
<evidence type="ECO:0000256" key="2">
    <source>
        <dbReference type="ARBA" id="ARBA00023125"/>
    </source>
</evidence>
<proteinExistence type="predicted"/>
<evidence type="ECO:0000259" key="4">
    <source>
        <dbReference type="PROSITE" id="PS50042"/>
    </source>
</evidence>
<dbReference type="STRING" id="80876.SAMN05421779_102729"/>
<evidence type="ECO:0000313" key="7">
    <source>
        <dbReference type="Proteomes" id="UP000185678"/>
    </source>
</evidence>
<dbReference type="PANTHER" id="PTHR24567">
    <property type="entry name" value="CRP FAMILY TRANSCRIPTIONAL REGULATORY PROTEIN"/>
    <property type="match status" value="1"/>
</dbReference>
<dbReference type="SMART" id="SM00419">
    <property type="entry name" value="HTH_CRP"/>
    <property type="match status" value="1"/>
</dbReference>
<dbReference type="PROSITE" id="PS51063">
    <property type="entry name" value="HTH_CRP_2"/>
    <property type="match status" value="1"/>
</dbReference>
<feature type="domain" description="HTH crp-type" evidence="5">
    <location>
        <begin position="159"/>
        <end position="233"/>
    </location>
</feature>
<dbReference type="InterPro" id="IPR036390">
    <property type="entry name" value="WH_DNA-bd_sf"/>
</dbReference>
<dbReference type="CDD" id="cd00092">
    <property type="entry name" value="HTH_CRP"/>
    <property type="match status" value="1"/>
</dbReference>
<dbReference type="RefSeq" id="WP_139332806.1">
    <property type="nucleotide sequence ID" value="NZ_FTOA01000002.1"/>
</dbReference>
<name>A0A1N7KE56_9PROT</name>
<keyword evidence="7" id="KW-1185">Reference proteome</keyword>
<dbReference type="InterPro" id="IPR018335">
    <property type="entry name" value="Tscrpt_reg_HTH_Crp-type_CS"/>
</dbReference>
<dbReference type="InterPro" id="IPR014710">
    <property type="entry name" value="RmlC-like_jellyroll"/>
</dbReference>
<dbReference type="Proteomes" id="UP000185678">
    <property type="component" value="Unassembled WGS sequence"/>
</dbReference>
<dbReference type="GO" id="GO:0003700">
    <property type="term" value="F:DNA-binding transcription factor activity"/>
    <property type="evidence" value="ECO:0007669"/>
    <property type="project" value="InterPro"/>
</dbReference>
<dbReference type="Pfam" id="PF00027">
    <property type="entry name" value="cNMP_binding"/>
    <property type="match status" value="1"/>
</dbReference>
<dbReference type="AlphaFoldDB" id="A0A1N7KE56"/>
<keyword evidence="1" id="KW-0805">Transcription regulation</keyword>
<evidence type="ECO:0000259" key="5">
    <source>
        <dbReference type="PROSITE" id="PS51063"/>
    </source>
</evidence>
<dbReference type="FunFam" id="1.10.10.10:FF:000028">
    <property type="entry name" value="Fumarate/nitrate reduction transcriptional regulator Fnr"/>
    <property type="match status" value="1"/>
</dbReference>
<dbReference type="InterPro" id="IPR012318">
    <property type="entry name" value="HTH_CRP"/>
</dbReference>
<evidence type="ECO:0000256" key="1">
    <source>
        <dbReference type="ARBA" id="ARBA00023015"/>
    </source>
</evidence>
<keyword evidence="2" id="KW-0238">DNA-binding</keyword>
<accession>A0A1N7KE56</accession>
<protein>
    <submittedName>
        <fullName evidence="6">Transcriptional regulator, Crp/Fnr family</fullName>
    </submittedName>
</protein>
<dbReference type="GO" id="GO:0005829">
    <property type="term" value="C:cytosol"/>
    <property type="evidence" value="ECO:0007669"/>
    <property type="project" value="TreeGrafter"/>
</dbReference>
<dbReference type="EMBL" id="FTOA01000002">
    <property type="protein sequence ID" value="SIS59857.1"/>
    <property type="molecule type" value="Genomic_DNA"/>
</dbReference>
<dbReference type="Pfam" id="PF13545">
    <property type="entry name" value="HTH_Crp_2"/>
    <property type="match status" value="1"/>
</dbReference>
<feature type="domain" description="Cyclic nucleotide-binding" evidence="4">
    <location>
        <begin position="28"/>
        <end position="97"/>
    </location>
</feature>
<dbReference type="PROSITE" id="PS50042">
    <property type="entry name" value="CNMP_BINDING_3"/>
    <property type="match status" value="1"/>
</dbReference>
<dbReference type="InterPro" id="IPR050397">
    <property type="entry name" value="Env_Response_Regulators"/>
</dbReference>
<dbReference type="Gene3D" id="2.60.120.10">
    <property type="entry name" value="Jelly Rolls"/>
    <property type="match status" value="1"/>
</dbReference>
<dbReference type="InterPro" id="IPR018490">
    <property type="entry name" value="cNMP-bd_dom_sf"/>
</dbReference>
<evidence type="ECO:0000256" key="3">
    <source>
        <dbReference type="ARBA" id="ARBA00023163"/>
    </source>
</evidence>
<dbReference type="Gene3D" id="1.10.10.10">
    <property type="entry name" value="Winged helix-like DNA-binding domain superfamily/Winged helix DNA-binding domain"/>
    <property type="match status" value="1"/>
</dbReference>
<keyword evidence="3" id="KW-0804">Transcription</keyword>
<dbReference type="GO" id="GO:0003677">
    <property type="term" value="F:DNA binding"/>
    <property type="evidence" value="ECO:0007669"/>
    <property type="project" value="UniProtKB-KW"/>
</dbReference>
<dbReference type="InterPro" id="IPR036388">
    <property type="entry name" value="WH-like_DNA-bd_sf"/>
</dbReference>